<dbReference type="PROSITE" id="PS00608">
    <property type="entry name" value="GLYCOSYL_HYDROL_F2_2"/>
    <property type="match status" value="1"/>
</dbReference>
<dbReference type="Pfam" id="PF02836">
    <property type="entry name" value="Glyco_hydro_2_C"/>
    <property type="match status" value="1"/>
</dbReference>
<dbReference type="GO" id="GO:0016787">
    <property type="term" value="F:hydrolase activity"/>
    <property type="evidence" value="ECO:0007669"/>
    <property type="project" value="UniProtKB-KW"/>
</dbReference>
<evidence type="ECO:0000259" key="6">
    <source>
        <dbReference type="Pfam" id="PF02837"/>
    </source>
</evidence>
<dbReference type="InterPro" id="IPR006103">
    <property type="entry name" value="Glyco_hydro_2_cat"/>
</dbReference>
<feature type="domain" description="Glycoside hydrolase family 2 catalytic" evidence="5">
    <location>
        <begin position="297"/>
        <end position="459"/>
    </location>
</feature>
<dbReference type="Gene3D" id="2.60.40.10">
    <property type="entry name" value="Immunoglobulins"/>
    <property type="match status" value="1"/>
</dbReference>
<feature type="domain" description="Glycoside hydrolase family 2 immunoglobulin-like beta-sandwich" evidence="4">
    <location>
        <begin position="181"/>
        <end position="289"/>
    </location>
</feature>
<evidence type="ECO:0000256" key="1">
    <source>
        <dbReference type="ARBA" id="ARBA00007401"/>
    </source>
</evidence>
<dbReference type="PANTHER" id="PTHR42732:SF1">
    <property type="entry name" value="BETA-MANNOSIDASE"/>
    <property type="match status" value="1"/>
</dbReference>
<sequence length="1557" mass="173596">MKFLIVVMLLLTGVLSVEAKSQFSESLRSEVCLNGTWKLQVDGIEQPADVRVPSSYAGQDQLWGHGHWDVWGYPTAWYDRAAVYRKTFLIPENLGNQRVLIHFGGVRHVVTVEVNGKEAGRWSDSYIPFAFDITDLVHAGENSMQVHIAKDKTCGLFEDYNQNRRGIYQDVHLQFVPEVRVTPDIYIQTSVINQEMTCEVPVRNDSEVPQTFGLRFKVIDANGTVVKNWSAKESMTVAPGAVETMTVSEPWENPHLWSLDDPNLYHLETEVVNADKHVLDRYSLRFGFREITWEGPHLFLNGNEIFLRGHGGHELGDLQHSKEYAELWIKQLKDQGMELMRLHDYPRDDALYDAADEMGFLFLSETAHHFRLPPMELQMAHTERMVKRLRNRPSVLMWSVANELHWRNFEEPVHLIELCRKLDPTRPAFNSDFSAYSLHGDVIAHHYKAEEIWNDWEKYGPDKVMVWDEIGNVWQHDRPLKTGPAGFEISSQDVATGIWRDGWEQMRSDIEVFANGKEMNGELYRVNAYIPWEFSYVFYRFQPLNNFQRFYPEYDDIEGEKGMKPLFINPCSTTHNLWDPTLPEFQPNAALYCFNEYLARVRFPDDSKERTFFSGQTLKQNGRLFYEDYRPADQVEFRVETPEGKVLNAVTRNVSLAAGEYVPEFASAWKLPVVDTMTPLRLVRQFSYQGEVGYRKVSEAKVFPTFQSVDLTLRKIAVVGTGLQRMFGGAGVPVADAEVIIAESMNSAWETLVAKGVRVLVLSAGDIAAGKQLSHHSMVPKAKQQGFTGPVENVALADGSTLAFGTPGKERSTITGRSFNVDQPVSGAWATFNLDASFDFSETGLIQLDYTIWLRPGEDGLAKSFARAGGAPFFRKTIRPMLSDSSGRWFVSGENDAGELTRDFPAAFRGSVAFDALRLSWEPVRLESGAVVTTGEKIAPDFRTVSAIGFVFEETNPGAPVQFTSISLRGGAKADASIQPGSVTHRLVAGLGQEDFAFWRGGSATRNMTVPPGRNVRRILFGNKDGSGSALQEIFIGRGVVLESALNTANLEEPVAGFLLNRMVDYLVDYQPAGTAANLVVVGEGPFETWAKTLGASVQSELSASTIAAVDAQNATALAESKSDLIAHLEQGGTVWFSDVTPDTIELVREISGKPLRLTDPYFGQRFYCIKAPVSWARVGSPHEWVDYYDGILAPYPFEPNFSPLLAGIANLDLDWKGTAMFRQGIEIEGMNPVSASADHQVLISNWHIGSEPTDHLYGENLNGVRDLRQSSWFVNRDPVVMELSSRGGRILISQLDLQAGGKKAARLMQTLLTNLGVSFAGAVPAPADAVYDSNPRSDQLARFAVYDQQIDPVQRQFYGVPNPMPDYLKDTQIGAVSTEKVELPLMGFFGDSLTLGLAKPLAEKLDDVVQMDQPVVLHRSRSAGGILKKNIGDKKYARVVFSIGEIDAGVETTDAEFTAHLEAILKVLSEHSQKVSWVPAPSAYGKGENAPRARELNQIATEFFDGKDVYMLPFVYADQTDLPSGYFSGFSTKFQPEEAKVLADRLGEGVISFGAQ</sequence>
<evidence type="ECO:0000313" key="7">
    <source>
        <dbReference type="EMBL" id="WPJ96283.1"/>
    </source>
</evidence>
<dbReference type="Pfam" id="PF00703">
    <property type="entry name" value="Glyco_hydro_2"/>
    <property type="match status" value="1"/>
</dbReference>
<dbReference type="Pfam" id="PF02837">
    <property type="entry name" value="Glyco_hydro_2_N"/>
    <property type="match status" value="1"/>
</dbReference>
<feature type="domain" description="Glycosyl hydrolases family 2 sugar binding" evidence="6">
    <location>
        <begin position="78"/>
        <end position="175"/>
    </location>
</feature>
<dbReference type="InterPro" id="IPR006104">
    <property type="entry name" value="Glyco_hydro_2_N"/>
</dbReference>
<dbReference type="Gene3D" id="3.20.20.80">
    <property type="entry name" value="Glycosidases"/>
    <property type="match status" value="1"/>
</dbReference>
<keyword evidence="2 7" id="KW-0378">Hydrolase</keyword>
<dbReference type="InterPro" id="IPR036156">
    <property type="entry name" value="Beta-gal/glucu_dom_sf"/>
</dbReference>
<dbReference type="InterPro" id="IPR008979">
    <property type="entry name" value="Galactose-bd-like_sf"/>
</dbReference>
<dbReference type="InterPro" id="IPR023232">
    <property type="entry name" value="Glyco_hydro_2_AS"/>
</dbReference>
<dbReference type="InterPro" id="IPR017853">
    <property type="entry name" value="GH"/>
</dbReference>
<dbReference type="SUPFAM" id="SSF51445">
    <property type="entry name" value="(Trans)glycosidases"/>
    <property type="match status" value="1"/>
</dbReference>
<accession>A0ABZ0RMF4</accession>
<gene>
    <name evidence="7" type="ORF">SH580_01025</name>
</gene>
<evidence type="ECO:0000256" key="2">
    <source>
        <dbReference type="ARBA" id="ARBA00022801"/>
    </source>
</evidence>
<dbReference type="EMBL" id="CP138858">
    <property type="protein sequence ID" value="WPJ96283.1"/>
    <property type="molecule type" value="Genomic_DNA"/>
</dbReference>
<evidence type="ECO:0000256" key="3">
    <source>
        <dbReference type="ARBA" id="ARBA00023295"/>
    </source>
</evidence>
<protein>
    <submittedName>
        <fullName evidence="7">Glycoside hydrolase family 2 TIM barrel-domain containing protein</fullName>
    </submittedName>
</protein>
<dbReference type="Proteomes" id="UP001324993">
    <property type="component" value="Chromosome"/>
</dbReference>
<comment type="similarity">
    <text evidence="1">Belongs to the glycosyl hydrolase 2 family.</text>
</comment>
<dbReference type="Gene3D" id="2.60.120.260">
    <property type="entry name" value="Galactose-binding domain-like"/>
    <property type="match status" value="1"/>
</dbReference>
<dbReference type="SUPFAM" id="SSF49303">
    <property type="entry name" value="beta-Galactosidase/glucuronidase domain"/>
    <property type="match status" value="1"/>
</dbReference>
<organism evidence="7 8">
    <name type="scientific">Coraliomargarita algicola</name>
    <dbReference type="NCBI Taxonomy" id="3092156"/>
    <lineage>
        <taxon>Bacteria</taxon>
        <taxon>Pseudomonadati</taxon>
        <taxon>Verrucomicrobiota</taxon>
        <taxon>Opitutia</taxon>
        <taxon>Puniceicoccales</taxon>
        <taxon>Coraliomargaritaceae</taxon>
        <taxon>Coraliomargarita</taxon>
    </lineage>
</organism>
<dbReference type="InterPro" id="IPR013783">
    <property type="entry name" value="Ig-like_fold"/>
</dbReference>
<proteinExistence type="inferred from homology"/>
<dbReference type="SUPFAM" id="SSF49785">
    <property type="entry name" value="Galactose-binding domain-like"/>
    <property type="match status" value="1"/>
</dbReference>
<dbReference type="InterPro" id="IPR051913">
    <property type="entry name" value="GH2_Domain-Containing"/>
</dbReference>
<dbReference type="SUPFAM" id="SSF52266">
    <property type="entry name" value="SGNH hydrolase"/>
    <property type="match status" value="1"/>
</dbReference>
<dbReference type="InterPro" id="IPR006102">
    <property type="entry name" value="Ig-like_GH2"/>
</dbReference>
<keyword evidence="3" id="KW-0326">Glycosidase</keyword>
<keyword evidence="8" id="KW-1185">Reference proteome</keyword>
<dbReference type="PANTHER" id="PTHR42732">
    <property type="entry name" value="BETA-GALACTOSIDASE"/>
    <property type="match status" value="1"/>
</dbReference>
<evidence type="ECO:0000259" key="5">
    <source>
        <dbReference type="Pfam" id="PF02836"/>
    </source>
</evidence>
<reference evidence="7 8" key="1">
    <citation type="submission" date="2023-11" db="EMBL/GenBank/DDBJ databases">
        <title>Coraliomargarita sp. nov., isolated from marine algae.</title>
        <authorList>
            <person name="Lee J.K."/>
            <person name="Baek J.H."/>
            <person name="Kim J.M."/>
            <person name="Choi D.G."/>
            <person name="Jeon C.O."/>
        </authorList>
    </citation>
    <scope>NUCLEOTIDE SEQUENCE [LARGE SCALE GENOMIC DNA]</scope>
    <source>
        <strain evidence="7 8">J2-16</strain>
    </source>
</reference>
<evidence type="ECO:0000313" key="8">
    <source>
        <dbReference type="Proteomes" id="UP001324993"/>
    </source>
</evidence>
<dbReference type="RefSeq" id="WP_319833146.1">
    <property type="nucleotide sequence ID" value="NZ_CP138858.1"/>
</dbReference>
<evidence type="ECO:0000259" key="4">
    <source>
        <dbReference type="Pfam" id="PF00703"/>
    </source>
</evidence>
<name>A0ABZ0RMF4_9BACT</name>